<dbReference type="OrthoDB" id="420555at2759"/>
<name>A0A812YQE7_SYMPI</name>
<keyword evidence="1" id="KW-0677">Repeat</keyword>
<comment type="caution">
    <text evidence="3">The sequence shown here is derived from an EMBL/GenBank/DDBJ whole genome shotgun (WGS) entry which is preliminary data.</text>
</comment>
<accession>A0A812YQE7</accession>
<evidence type="ECO:0000313" key="3">
    <source>
        <dbReference type="EMBL" id="CAE7783597.1"/>
    </source>
</evidence>
<gene>
    <name evidence="3" type="ORF">SPIL2461_LOCUS23326</name>
</gene>
<dbReference type="PANTHER" id="PTHR47936:SF1">
    <property type="entry name" value="PENTATRICOPEPTIDE REPEAT-CONTAINING PROTEIN GUN1, CHLOROPLASTIC"/>
    <property type="match status" value="1"/>
</dbReference>
<dbReference type="NCBIfam" id="TIGR00756">
    <property type="entry name" value="PPR"/>
    <property type="match status" value="1"/>
</dbReference>
<dbReference type="Proteomes" id="UP000649617">
    <property type="component" value="Unassembled WGS sequence"/>
</dbReference>
<dbReference type="EMBL" id="CAJNIZ010048169">
    <property type="protein sequence ID" value="CAE7783597.1"/>
    <property type="molecule type" value="Genomic_DNA"/>
</dbReference>
<dbReference type="InterPro" id="IPR011990">
    <property type="entry name" value="TPR-like_helical_dom_sf"/>
</dbReference>
<sequence>MRDGKPVARGQWEDGAVAYNRATYACAKSDAWEQALQVLSAASEKQVRSYAITYNAAISACERQEEWLQSLSLLSMAHEQLVDMDLGGYNMAMSACTKCSHWEQALDLSQVLQRQRLHGDAITLQLTVKAAEQGCVSEMMARRLECSGMTCGAAVSTCASQAQWQGALHLLEMPEVEEQHSVITLTKAISACARSLRWELALAVGQGQGQQGQKGEDPLAGQPDLLLYTTWMNALERGAEHGAAWRQAVLLLDGLVQGGLDPDPLIWSVFVKICEDAGQPALSFLTQMDSQDGDDGMLILTVKAMGEESGSGSFSYLTEVRTAQLRKRSIQRDQFTYATAIDACSGTSAVALLDQLEAESSQLGSVVYTSAMRANLITFNTLLDACGNGGQWEGALQVLGQLR</sequence>
<proteinExistence type="predicted"/>
<keyword evidence="4" id="KW-1185">Reference proteome</keyword>
<dbReference type="InterPro" id="IPR002885">
    <property type="entry name" value="PPR_rpt"/>
</dbReference>
<feature type="non-terminal residue" evidence="3">
    <location>
        <position position="1"/>
    </location>
</feature>
<reference evidence="3" key="1">
    <citation type="submission" date="2021-02" db="EMBL/GenBank/DDBJ databases">
        <authorList>
            <person name="Dougan E. K."/>
            <person name="Rhodes N."/>
            <person name="Thang M."/>
            <person name="Chan C."/>
        </authorList>
    </citation>
    <scope>NUCLEOTIDE SEQUENCE</scope>
</reference>
<evidence type="ECO:0000256" key="1">
    <source>
        <dbReference type="ARBA" id="ARBA00022737"/>
    </source>
</evidence>
<evidence type="ECO:0000313" key="4">
    <source>
        <dbReference type="Proteomes" id="UP000649617"/>
    </source>
</evidence>
<protein>
    <recommendedName>
        <fullName evidence="5">Pentatricopeptide repeat-containing protein, chloroplastic</fullName>
    </recommendedName>
</protein>
<evidence type="ECO:0000256" key="2">
    <source>
        <dbReference type="PROSITE-ProRule" id="PRU00708"/>
    </source>
</evidence>
<feature type="repeat" description="PPR" evidence="2">
    <location>
        <begin position="375"/>
        <end position="403"/>
    </location>
</feature>
<dbReference type="AlphaFoldDB" id="A0A812YQE7"/>
<organism evidence="3 4">
    <name type="scientific">Symbiodinium pilosum</name>
    <name type="common">Dinoflagellate</name>
    <dbReference type="NCBI Taxonomy" id="2952"/>
    <lineage>
        <taxon>Eukaryota</taxon>
        <taxon>Sar</taxon>
        <taxon>Alveolata</taxon>
        <taxon>Dinophyceae</taxon>
        <taxon>Suessiales</taxon>
        <taxon>Symbiodiniaceae</taxon>
        <taxon>Symbiodinium</taxon>
    </lineage>
</organism>
<dbReference type="PANTHER" id="PTHR47936">
    <property type="entry name" value="PPR_LONG DOMAIN-CONTAINING PROTEIN"/>
    <property type="match status" value="1"/>
</dbReference>
<evidence type="ECO:0008006" key="5">
    <source>
        <dbReference type="Google" id="ProtNLM"/>
    </source>
</evidence>
<dbReference type="Gene3D" id="1.25.40.10">
    <property type="entry name" value="Tetratricopeptide repeat domain"/>
    <property type="match status" value="3"/>
</dbReference>
<dbReference type="PROSITE" id="PS51375">
    <property type="entry name" value="PPR"/>
    <property type="match status" value="1"/>
</dbReference>
<dbReference type="Pfam" id="PF01535">
    <property type="entry name" value="PPR"/>
    <property type="match status" value="1"/>
</dbReference>